<dbReference type="InterPro" id="IPR000182">
    <property type="entry name" value="GNAT_dom"/>
</dbReference>
<feature type="domain" description="N-acetyltransferase" evidence="6">
    <location>
        <begin position="6"/>
        <end position="150"/>
    </location>
</feature>
<comment type="subcellular location">
    <subcellularLocation>
        <location evidence="5">Cytoplasm</location>
    </subcellularLocation>
</comment>
<keyword evidence="4" id="KW-0012">Acyltransferase</keyword>
<evidence type="ECO:0000256" key="3">
    <source>
        <dbReference type="ARBA" id="ARBA00022679"/>
    </source>
</evidence>
<keyword evidence="8" id="KW-1185">Reference proteome</keyword>
<dbReference type="InterPro" id="IPR016181">
    <property type="entry name" value="Acyl_CoA_acyltransferase"/>
</dbReference>
<dbReference type="EMBL" id="BAAACG010000003">
    <property type="protein sequence ID" value="GAA0733437.1"/>
    <property type="molecule type" value="Genomic_DNA"/>
</dbReference>
<evidence type="ECO:0000313" key="8">
    <source>
        <dbReference type="Proteomes" id="UP001501510"/>
    </source>
</evidence>
<dbReference type="PANTHER" id="PTHR43420:SF44">
    <property type="entry name" value="ACETYLTRANSFERASE YPEA"/>
    <property type="match status" value="1"/>
</dbReference>
<dbReference type="InterPro" id="IPR006464">
    <property type="entry name" value="AcTrfase_RimI/Ard1"/>
</dbReference>
<gene>
    <name evidence="7" type="primary">rimI</name>
    <name evidence="7" type="ORF">GCM10008906_04280</name>
</gene>
<accession>A0ABN1JA06</accession>
<dbReference type="CDD" id="cd04301">
    <property type="entry name" value="NAT_SF"/>
    <property type="match status" value="1"/>
</dbReference>
<dbReference type="Proteomes" id="UP001501510">
    <property type="component" value="Unassembled WGS sequence"/>
</dbReference>
<dbReference type="Gene3D" id="3.40.630.30">
    <property type="match status" value="1"/>
</dbReference>
<comment type="catalytic activity">
    <reaction evidence="5">
        <text>N-terminal L-alanyl-[ribosomal protein bS18] + acetyl-CoA = N-terminal N(alpha)-acetyl-L-alanyl-[ribosomal protein bS18] + CoA + H(+)</text>
        <dbReference type="Rhea" id="RHEA:43756"/>
        <dbReference type="Rhea" id="RHEA-COMP:10676"/>
        <dbReference type="Rhea" id="RHEA-COMP:10677"/>
        <dbReference type="ChEBI" id="CHEBI:15378"/>
        <dbReference type="ChEBI" id="CHEBI:57287"/>
        <dbReference type="ChEBI" id="CHEBI:57288"/>
        <dbReference type="ChEBI" id="CHEBI:64718"/>
        <dbReference type="ChEBI" id="CHEBI:83683"/>
        <dbReference type="EC" id="2.3.1.266"/>
    </reaction>
</comment>
<evidence type="ECO:0000256" key="1">
    <source>
        <dbReference type="ARBA" id="ARBA00005395"/>
    </source>
</evidence>
<evidence type="ECO:0000256" key="5">
    <source>
        <dbReference type="RuleBase" id="RU363094"/>
    </source>
</evidence>
<evidence type="ECO:0000256" key="2">
    <source>
        <dbReference type="ARBA" id="ARBA00022490"/>
    </source>
</evidence>
<keyword evidence="2 5" id="KW-0963">Cytoplasm</keyword>
<proteinExistence type="inferred from homology"/>
<keyword evidence="7" id="KW-0687">Ribonucleoprotein</keyword>
<keyword evidence="3" id="KW-0808">Transferase</keyword>
<dbReference type="PANTHER" id="PTHR43420">
    <property type="entry name" value="ACETYLTRANSFERASE"/>
    <property type="match status" value="1"/>
</dbReference>
<dbReference type="NCBIfam" id="TIGR01575">
    <property type="entry name" value="rimI"/>
    <property type="match status" value="1"/>
</dbReference>
<comment type="caution">
    <text evidence="7">The sequence shown here is derived from an EMBL/GenBank/DDBJ whole genome shotgun (WGS) entry which is preliminary data.</text>
</comment>
<name>A0ABN1JA06_9CLOT</name>
<comment type="function">
    <text evidence="5">Acetylates the N-terminal alanine of ribosomal protein bS18.</text>
</comment>
<dbReference type="SUPFAM" id="SSF55729">
    <property type="entry name" value="Acyl-CoA N-acyltransferases (Nat)"/>
    <property type="match status" value="1"/>
</dbReference>
<dbReference type="RefSeq" id="WP_343758799.1">
    <property type="nucleotide sequence ID" value="NZ_BAAACG010000003.1"/>
</dbReference>
<dbReference type="InterPro" id="IPR050680">
    <property type="entry name" value="YpeA/RimI_acetyltransf"/>
</dbReference>
<protein>
    <recommendedName>
        <fullName evidence="5">[Ribosomal protein bS18]-alanine N-acetyltransferase</fullName>
        <ecNumber evidence="5">2.3.1.266</ecNumber>
    </recommendedName>
</protein>
<dbReference type="EC" id="2.3.1.266" evidence="5"/>
<evidence type="ECO:0000313" key="7">
    <source>
        <dbReference type="EMBL" id="GAA0733437.1"/>
    </source>
</evidence>
<organism evidence="7 8">
    <name type="scientific">Clostridium oceanicum</name>
    <dbReference type="NCBI Taxonomy" id="1543"/>
    <lineage>
        <taxon>Bacteria</taxon>
        <taxon>Bacillati</taxon>
        <taxon>Bacillota</taxon>
        <taxon>Clostridia</taxon>
        <taxon>Eubacteriales</taxon>
        <taxon>Clostridiaceae</taxon>
        <taxon>Clostridium</taxon>
    </lineage>
</organism>
<dbReference type="GO" id="GO:0005840">
    <property type="term" value="C:ribosome"/>
    <property type="evidence" value="ECO:0007669"/>
    <property type="project" value="UniProtKB-KW"/>
</dbReference>
<comment type="similarity">
    <text evidence="1 5">Belongs to the acetyltransferase family. RimI subfamily.</text>
</comment>
<evidence type="ECO:0000256" key="4">
    <source>
        <dbReference type="ARBA" id="ARBA00023315"/>
    </source>
</evidence>
<dbReference type="PROSITE" id="PS51186">
    <property type="entry name" value="GNAT"/>
    <property type="match status" value="1"/>
</dbReference>
<sequence length="150" mass="17022">MTKENISIVSFSNDHIDGIMAIDKLSFSLPASLDYYKKELQNKSAKYIVATKNGQILGYAALWLIVDEGHLINIAVHPEYRGIGISKMLLDELIKICKNFNITSMTLEVRASNNVAINLYHKYGFKDSGIRKGYYADNKEDAIIMWKKDI</sequence>
<evidence type="ECO:0000259" key="6">
    <source>
        <dbReference type="PROSITE" id="PS51186"/>
    </source>
</evidence>
<dbReference type="Pfam" id="PF00583">
    <property type="entry name" value="Acetyltransf_1"/>
    <property type="match status" value="1"/>
</dbReference>
<keyword evidence="7" id="KW-0689">Ribosomal protein</keyword>
<reference evidence="7 8" key="1">
    <citation type="journal article" date="2019" name="Int. J. Syst. Evol. Microbiol.">
        <title>The Global Catalogue of Microorganisms (GCM) 10K type strain sequencing project: providing services to taxonomists for standard genome sequencing and annotation.</title>
        <authorList>
            <consortium name="The Broad Institute Genomics Platform"/>
            <consortium name="The Broad Institute Genome Sequencing Center for Infectious Disease"/>
            <person name="Wu L."/>
            <person name="Ma J."/>
        </authorList>
    </citation>
    <scope>NUCLEOTIDE SEQUENCE [LARGE SCALE GENOMIC DNA]</scope>
    <source>
        <strain evidence="7 8">JCM 1407</strain>
    </source>
</reference>